<evidence type="ECO:0000313" key="1">
    <source>
        <dbReference type="EMBL" id="CAL6010874.1"/>
    </source>
</evidence>
<organism evidence="1 2">
    <name type="scientific">Hexamita inflata</name>
    <dbReference type="NCBI Taxonomy" id="28002"/>
    <lineage>
        <taxon>Eukaryota</taxon>
        <taxon>Metamonada</taxon>
        <taxon>Diplomonadida</taxon>
        <taxon>Hexamitidae</taxon>
        <taxon>Hexamitinae</taxon>
        <taxon>Hexamita</taxon>
    </lineage>
</organism>
<gene>
    <name evidence="1" type="ORF">HINF_LOCUS22295</name>
</gene>
<protein>
    <submittedName>
        <fullName evidence="1">Hypothetical_protein</fullName>
    </submittedName>
</protein>
<evidence type="ECO:0000313" key="2">
    <source>
        <dbReference type="Proteomes" id="UP001642409"/>
    </source>
</evidence>
<dbReference type="Proteomes" id="UP001642409">
    <property type="component" value="Unassembled WGS sequence"/>
</dbReference>
<keyword evidence="2" id="KW-1185">Reference proteome</keyword>
<sequence length="236" mass="28237">MKYSVKKEPMRIKTTIDQRNQIKLNFMEQFNECYSENAQSVEEAVMLFKNLSRSEKRKFNWLALDESIGKSSYKSKSFSYKYINEVVALEFAQETVNITDLQPLAYNLIQQQLAEIQSLKSNEQFTFIQKQIVQDTLFYTFNIQTREENYYQRKRIVDALNYYVQKQMQTINSSFINNKTNIVMKKDTKRQYIKQESVKDIVVKNESITDKTQTQPEQEDLYFYNLEEDVSCMFEQ</sequence>
<comment type="caution">
    <text evidence="1">The sequence shown here is derived from an EMBL/GenBank/DDBJ whole genome shotgun (WGS) entry which is preliminary data.</text>
</comment>
<reference evidence="1 2" key="1">
    <citation type="submission" date="2024-07" db="EMBL/GenBank/DDBJ databases">
        <authorList>
            <person name="Akdeniz Z."/>
        </authorList>
    </citation>
    <scope>NUCLEOTIDE SEQUENCE [LARGE SCALE GENOMIC DNA]</scope>
</reference>
<name>A0ABP1I789_9EUKA</name>
<proteinExistence type="predicted"/>
<dbReference type="EMBL" id="CAXDID020000062">
    <property type="protein sequence ID" value="CAL6010874.1"/>
    <property type="molecule type" value="Genomic_DNA"/>
</dbReference>
<accession>A0ABP1I789</accession>